<accession>A0A0D0D2Y2</accession>
<dbReference type="InParanoid" id="A0A0D0D2Y2"/>
<dbReference type="Proteomes" id="UP000054538">
    <property type="component" value="Unassembled WGS sequence"/>
</dbReference>
<reference evidence="1 2" key="1">
    <citation type="submission" date="2014-04" db="EMBL/GenBank/DDBJ databases">
        <authorList>
            <consortium name="DOE Joint Genome Institute"/>
            <person name="Kuo A."/>
            <person name="Kohler A."/>
            <person name="Jargeat P."/>
            <person name="Nagy L.G."/>
            <person name="Floudas D."/>
            <person name="Copeland A."/>
            <person name="Barry K.W."/>
            <person name="Cichocki N."/>
            <person name="Veneault-Fourrey C."/>
            <person name="LaButti K."/>
            <person name="Lindquist E.A."/>
            <person name="Lipzen A."/>
            <person name="Lundell T."/>
            <person name="Morin E."/>
            <person name="Murat C."/>
            <person name="Sun H."/>
            <person name="Tunlid A."/>
            <person name="Henrissat B."/>
            <person name="Grigoriev I.V."/>
            <person name="Hibbett D.S."/>
            <person name="Martin F."/>
            <person name="Nordberg H.P."/>
            <person name="Cantor M.N."/>
            <person name="Hua S.X."/>
        </authorList>
    </citation>
    <scope>NUCLEOTIDE SEQUENCE [LARGE SCALE GENOMIC DNA]</scope>
    <source>
        <strain evidence="1 2">Ve08.2h10</strain>
    </source>
</reference>
<name>A0A0D0D2Y2_9AGAM</name>
<dbReference type="HOGENOM" id="CLU_105976_0_0_1"/>
<feature type="non-terminal residue" evidence="1">
    <location>
        <position position="168"/>
    </location>
</feature>
<dbReference type="EMBL" id="KN825465">
    <property type="protein sequence ID" value="KIK90837.1"/>
    <property type="molecule type" value="Genomic_DNA"/>
</dbReference>
<evidence type="ECO:0000313" key="2">
    <source>
        <dbReference type="Proteomes" id="UP000054538"/>
    </source>
</evidence>
<organism evidence="1 2">
    <name type="scientific">Paxillus rubicundulus Ve08.2h10</name>
    <dbReference type="NCBI Taxonomy" id="930991"/>
    <lineage>
        <taxon>Eukaryota</taxon>
        <taxon>Fungi</taxon>
        <taxon>Dikarya</taxon>
        <taxon>Basidiomycota</taxon>
        <taxon>Agaricomycotina</taxon>
        <taxon>Agaricomycetes</taxon>
        <taxon>Agaricomycetidae</taxon>
        <taxon>Boletales</taxon>
        <taxon>Paxilineae</taxon>
        <taxon>Paxillaceae</taxon>
        <taxon>Paxillus</taxon>
    </lineage>
</organism>
<protein>
    <submittedName>
        <fullName evidence="1">Uncharacterized protein</fullName>
    </submittedName>
</protein>
<proteinExistence type="predicted"/>
<evidence type="ECO:0000313" key="1">
    <source>
        <dbReference type="EMBL" id="KIK90837.1"/>
    </source>
</evidence>
<dbReference type="AlphaFoldDB" id="A0A0D0D2Y2"/>
<dbReference type="OrthoDB" id="2687561at2759"/>
<keyword evidence="2" id="KW-1185">Reference proteome</keyword>
<reference evidence="2" key="2">
    <citation type="submission" date="2015-01" db="EMBL/GenBank/DDBJ databases">
        <title>Evolutionary Origins and Diversification of the Mycorrhizal Mutualists.</title>
        <authorList>
            <consortium name="DOE Joint Genome Institute"/>
            <consortium name="Mycorrhizal Genomics Consortium"/>
            <person name="Kohler A."/>
            <person name="Kuo A."/>
            <person name="Nagy L.G."/>
            <person name="Floudas D."/>
            <person name="Copeland A."/>
            <person name="Barry K.W."/>
            <person name="Cichocki N."/>
            <person name="Veneault-Fourrey C."/>
            <person name="LaButti K."/>
            <person name="Lindquist E.A."/>
            <person name="Lipzen A."/>
            <person name="Lundell T."/>
            <person name="Morin E."/>
            <person name="Murat C."/>
            <person name="Riley R."/>
            <person name="Ohm R."/>
            <person name="Sun H."/>
            <person name="Tunlid A."/>
            <person name="Henrissat B."/>
            <person name="Grigoriev I.V."/>
            <person name="Hibbett D.S."/>
            <person name="Martin F."/>
        </authorList>
    </citation>
    <scope>NUCLEOTIDE SEQUENCE [LARGE SCALE GENOMIC DNA]</scope>
    <source>
        <strain evidence="2">Ve08.2h10</strain>
    </source>
</reference>
<gene>
    <name evidence="1" type="ORF">PAXRUDRAFT_151046</name>
</gene>
<sequence length="168" mass="18418">ELGPVMDYLINTEKCAGLMCRRKVFDVCFENDAAEQTTASVYGWHHLNNMGPYILMCSAIIKCIVNCAHHHKIASVQELKRETGWSDADQFSGEVITLVQRYAAPLATPFMSTRLRLITSSTINATQALQVPLLLNTTQAGPSNVNVLGTKRKIGCGACGEEGHNSMF</sequence>
<feature type="non-terminal residue" evidence="1">
    <location>
        <position position="1"/>
    </location>
</feature>